<evidence type="ECO:0000313" key="2">
    <source>
        <dbReference type="Proteomes" id="UP000580654"/>
    </source>
</evidence>
<protein>
    <submittedName>
        <fullName evidence="1">Mannitol-1-phosphate/altronate dehydrogenase</fullName>
    </submittedName>
</protein>
<comment type="caution">
    <text evidence="1">The sequence shown here is derived from an EMBL/GenBank/DDBJ whole genome shotgun (WGS) entry which is preliminary data.</text>
</comment>
<dbReference type="Proteomes" id="UP000580654">
    <property type="component" value="Unassembled WGS sequence"/>
</dbReference>
<dbReference type="RefSeq" id="WP_184519269.1">
    <property type="nucleotide sequence ID" value="NZ_JACIJD010000012.1"/>
</dbReference>
<dbReference type="AlphaFoldDB" id="A0A840Y4L2"/>
<sequence>MLHIHFGAGRLGLGLIVPFFRTSCSETFILNRAVSSANPTGSTALEPRRRNDLLAGNPDRMYIVQHRVEESVQRHAVRYDGFYEYAEDDIEGVIRSVLTRSRQHLKGILVTASVIVAANYRPVLRALRVMAEMRSLGATGAIFLVACENTLSAPEIFLDPELQDTISDEMRRHVTCVHGLVDRVCMGLEEGREGSHSTVVVSTEEYGSLKLELRPETEGLAQELKGSHVEFTRYVAVEKQLKSWLLNGSHWLLALEAFEESHGDRELRLNQFLKEKPERLQFAKAVLAEMSEGIAVILRREPEYAHFVRDVDPEEYLRGSAEAILKRFLSSDDPMSRILARFQAPTPEMPTSIQAFTKRFADRVEDPITAYSEYKGAPPQAAMRSVNSLVRLIASGTYINAA</sequence>
<organism evidence="1 2">
    <name type="scientific">Muricoccus pecuniae</name>
    <dbReference type="NCBI Taxonomy" id="693023"/>
    <lineage>
        <taxon>Bacteria</taxon>
        <taxon>Pseudomonadati</taxon>
        <taxon>Pseudomonadota</taxon>
        <taxon>Alphaproteobacteria</taxon>
        <taxon>Acetobacterales</taxon>
        <taxon>Roseomonadaceae</taxon>
        <taxon>Muricoccus</taxon>
    </lineage>
</organism>
<name>A0A840Y4L2_9PROT</name>
<keyword evidence="2" id="KW-1185">Reference proteome</keyword>
<proteinExistence type="predicted"/>
<gene>
    <name evidence="1" type="ORF">FHS87_002762</name>
</gene>
<reference evidence="1 2" key="1">
    <citation type="submission" date="2020-08" db="EMBL/GenBank/DDBJ databases">
        <title>Genomic Encyclopedia of Type Strains, Phase IV (KMG-IV): sequencing the most valuable type-strain genomes for metagenomic binning, comparative biology and taxonomic classification.</title>
        <authorList>
            <person name="Goeker M."/>
        </authorList>
    </citation>
    <scope>NUCLEOTIDE SEQUENCE [LARGE SCALE GENOMIC DNA]</scope>
    <source>
        <strain evidence="1 2">DSM 25622</strain>
    </source>
</reference>
<dbReference type="Gene3D" id="3.40.50.720">
    <property type="entry name" value="NAD(P)-binding Rossmann-like Domain"/>
    <property type="match status" value="1"/>
</dbReference>
<dbReference type="EMBL" id="JACIJD010000012">
    <property type="protein sequence ID" value="MBB5694710.1"/>
    <property type="molecule type" value="Genomic_DNA"/>
</dbReference>
<evidence type="ECO:0000313" key="1">
    <source>
        <dbReference type="EMBL" id="MBB5694710.1"/>
    </source>
</evidence>
<accession>A0A840Y4L2</accession>